<evidence type="ECO:0000313" key="3">
    <source>
        <dbReference type="Proteomes" id="UP000765509"/>
    </source>
</evidence>
<dbReference type="AlphaFoldDB" id="A0A9Q3C054"/>
<protein>
    <submittedName>
        <fullName evidence="2">Uncharacterized protein</fullName>
    </submittedName>
</protein>
<dbReference type="EMBL" id="AVOT02004259">
    <property type="protein sequence ID" value="MBW0475844.1"/>
    <property type="molecule type" value="Genomic_DNA"/>
</dbReference>
<accession>A0A9Q3C054</accession>
<comment type="caution">
    <text evidence="2">The sequence shown here is derived from an EMBL/GenBank/DDBJ whole genome shotgun (WGS) entry which is preliminary data.</text>
</comment>
<gene>
    <name evidence="2" type="ORF">O181_015559</name>
</gene>
<evidence type="ECO:0000256" key="1">
    <source>
        <dbReference type="SAM" id="MobiDB-lite"/>
    </source>
</evidence>
<keyword evidence="3" id="KW-1185">Reference proteome</keyword>
<feature type="region of interest" description="Disordered" evidence="1">
    <location>
        <begin position="182"/>
        <end position="205"/>
    </location>
</feature>
<evidence type="ECO:0000313" key="2">
    <source>
        <dbReference type="EMBL" id="MBW0475844.1"/>
    </source>
</evidence>
<reference evidence="2" key="1">
    <citation type="submission" date="2021-03" db="EMBL/GenBank/DDBJ databases">
        <title>Draft genome sequence of rust myrtle Austropuccinia psidii MF-1, a brazilian biotype.</title>
        <authorList>
            <person name="Quecine M.C."/>
            <person name="Pachon D.M.R."/>
            <person name="Bonatelli M.L."/>
            <person name="Correr F.H."/>
            <person name="Franceschini L.M."/>
            <person name="Leite T.F."/>
            <person name="Margarido G.R.A."/>
            <person name="Almeida C.A."/>
            <person name="Ferrarezi J.A."/>
            <person name="Labate C.A."/>
        </authorList>
    </citation>
    <scope>NUCLEOTIDE SEQUENCE</scope>
    <source>
        <strain evidence="2">MF-1</strain>
    </source>
</reference>
<proteinExistence type="predicted"/>
<feature type="compositionally biased region" description="Polar residues" evidence="1">
    <location>
        <begin position="183"/>
        <end position="203"/>
    </location>
</feature>
<name>A0A9Q3C054_9BASI</name>
<feature type="compositionally biased region" description="Polar residues" evidence="1">
    <location>
        <begin position="411"/>
        <end position="421"/>
    </location>
</feature>
<organism evidence="2 3">
    <name type="scientific">Austropuccinia psidii MF-1</name>
    <dbReference type="NCBI Taxonomy" id="1389203"/>
    <lineage>
        <taxon>Eukaryota</taxon>
        <taxon>Fungi</taxon>
        <taxon>Dikarya</taxon>
        <taxon>Basidiomycota</taxon>
        <taxon>Pucciniomycotina</taxon>
        <taxon>Pucciniomycetes</taxon>
        <taxon>Pucciniales</taxon>
        <taxon>Sphaerophragmiaceae</taxon>
        <taxon>Austropuccinia</taxon>
    </lineage>
</organism>
<feature type="region of interest" description="Disordered" evidence="1">
    <location>
        <begin position="398"/>
        <end position="421"/>
    </location>
</feature>
<sequence>MTTFEQVMGRPKHGVKILNHPSLSSCDLSQASESVNGEYLMRSPQISSSKSIFGRYSLGLIDLARKQRMLTKLRVFSFQFALETHIRLFTQDFWPPPLHPHYSFPIMKVKLTAFAVVCGLTLTFRVDFCICPPAFSFEKSALNKSNNELLFSEGSHPHISSVSDTQVDSPSVKAGKSYFDLNEPTTSSFEPDTARSSPPSFTPQEKIGSERSAFQQYHIANTQTRLVKNPKATNKDPIIVNNLMGISPRKAKSPAPLRKSQATFRSYKKPVREVKPGILVGNKYFGKKLYVSLHSWLRSIDCGTDTPAPKEQVKLRLKETYEQMQKQLRFQYAAAAYLLEHEFKAPSSTQAEAALASSRLTNQARQSLHPQEQFQSQVNPNHIFSTVANQVNTPSSWNHQRGIPWQFNHPGWSNNAQRSTA</sequence>
<dbReference type="Proteomes" id="UP000765509">
    <property type="component" value="Unassembled WGS sequence"/>
</dbReference>